<dbReference type="OrthoDB" id="8428274at2"/>
<evidence type="ECO:0000256" key="2">
    <source>
        <dbReference type="ARBA" id="ARBA00023002"/>
    </source>
</evidence>
<dbReference type="SUPFAM" id="SSF56003">
    <property type="entry name" value="Molybdenum cofactor-binding domain"/>
    <property type="match status" value="1"/>
</dbReference>
<dbReference type="Pfam" id="PF20256">
    <property type="entry name" value="MoCoBD_2"/>
    <property type="match status" value="1"/>
</dbReference>
<name>A0A1H3EGP3_9RHOB</name>
<dbReference type="InterPro" id="IPR046867">
    <property type="entry name" value="AldOxase/xan_DH_MoCoBD2"/>
</dbReference>
<keyword evidence="2" id="KW-0560">Oxidoreductase</keyword>
<dbReference type="SMART" id="SM01008">
    <property type="entry name" value="Ald_Xan_dh_C"/>
    <property type="match status" value="1"/>
</dbReference>
<dbReference type="EMBL" id="FNMZ01000010">
    <property type="protein sequence ID" value="SDX77785.1"/>
    <property type="molecule type" value="Genomic_DNA"/>
</dbReference>
<proteinExistence type="predicted"/>
<evidence type="ECO:0000256" key="1">
    <source>
        <dbReference type="ARBA" id="ARBA00022505"/>
    </source>
</evidence>
<reference evidence="4 5" key="1">
    <citation type="submission" date="2016-10" db="EMBL/GenBank/DDBJ databases">
        <authorList>
            <person name="de Groot N.N."/>
        </authorList>
    </citation>
    <scope>NUCLEOTIDE SEQUENCE [LARGE SCALE GENOMIC DNA]</scope>
    <source>
        <strain evidence="4 5">DSM 17890</strain>
    </source>
</reference>
<protein>
    <submittedName>
        <fullName evidence="4">Carbon-monoxide dehydrogenase large subunit</fullName>
    </submittedName>
</protein>
<dbReference type="InterPro" id="IPR016208">
    <property type="entry name" value="Ald_Oxase/xanthine_DH-like"/>
</dbReference>
<feature type="domain" description="Aldehyde oxidase/xanthine dehydrogenase a/b hammerhead" evidence="3">
    <location>
        <begin position="19"/>
        <end position="138"/>
    </location>
</feature>
<dbReference type="GO" id="GO:0016491">
    <property type="term" value="F:oxidoreductase activity"/>
    <property type="evidence" value="ECO:0007669"/>
    <property type="project" value="UniProtKB-KW"/>
</dbReference>
<dbReference type="InterPro" id="IPR036856">
    <property type="entry name" value="Ald_Oxase/Xan_DH_a/b_sf"/>
</dbReference>
<dbReference type="RefSeq" id="WP_092684638.1">
    <property type="nucleotide sequence ID" value="NZ_FNMZ01000010.1"/>
</dbReference>
<dbReference type="PANTHER" id="PTHR11908">
    <property type="entry name" value="XANTHINE DEHYDROGENASE"/>
    <property type="match status" value="1"/>
</dbReference>
<dbReference type="InterPro" id="IPR037165">
    <property type="entry name" value="AldOxase/xan_DH_Mopterin-bd_sf"/>
</dbReference>
<dbReference type="AlphaFoldDB" id="A0A1H3EGP3"/>
<dbReference type="Proteomes" id="UP000199118">
    <property type="component" value="Unassembled WGS sequence"/>
</dbReference>
<keyword evidence="1" id="KW-0500">Molybdenum</keyword>
<dbReference type="Gene3D" id="3.30.365.10">
    <property type="entry name" value="Aldehyde oxidase/xanthine dehydrogenase, molybdopterin binding domain"/>
    <property type="match status" value="4"/>
</dbReference>
<dbReference type="STRING" id="356660.SAMN05444336_11018"/>
<keyword evidence="5" id="KW-1185">Reference proteome</keyword>
<evidence type="ECO:0000313" key="4">
    <source>
        <dbReference type="EMBL" id="SDX77785.1"/>
    </source>
</evidence>
<dbReference type="GO" id="GO:0005506">
    <property type="term" value="F:iron ion binding"/>
    <property type="evidence" value="ECO:0007669"/>
    <property type="project" value="InterPro"/>
</dbReference>
<evidence type="ECO:0000313" key="5">
    <source>
        <dbReference type="Proteomes" id="UP000199118"/>
    </source>
</evidence>
<dbReference type="PANTHER" id="PTHR11908:SF132">
    <property type="entry name" value="ALDEHYDE OXIDASE 1-RELATED"/>
    <property type="match status" value="1"/>
</dbReference>
<dbReference type="Pfam" id="PF02738">
    <property type="entry name" value="MoCoBD_1"/>
    <property type="match status" value="1"/>
</dbReference>
<dbReference type="SUPFAM" id="SSF54665">
    <property type="entry name" value="CO dehydrogenase molybdoprotein N-domain-like"/>
    <property type="match status" value="1"/>
</dbReference>
<evidence type="ECO:0000259" key="3">
    <source>
        <dbReference type="SMART" id="SM01008"/>
    </source>
</evidence>
<sequence>MKFGLGQPIRRKEDARFLRGEGQYLDDLSQPSDLSAYIFRSPVGHGRIATLDVTEARAAPGVKLVWTHADIADRLNPLTNDFPMESTGADPVKPVTMPHLASDAVRFAGQPVAFIVAESLAQARDAAELIEFDVDDAPVVIDGAAALEEGAPELHEEAPGNLAYTWAIGDKDATDAAFASAPRTVSVEVINQRVVVASMEPRACRAEWLAGESRWSIFAGTQGSHNLRGKLARQLGVEPAMIRVQTPDVGGGFGMKLQAHPEDALVVLAARETGTPVRWTADRSEAFLSDAQARDLRTWAEGAFDETGRVLAMRMRSVSNLGAYYSTFGAAIHSFFSSPITGGMYDVPVFWHETRGAFTNTTPTDAYRGAGRPEMIHITEQLMEEAALAFGMDRAEFRRINLITPAQIPYTTHGGCVFDSADPGRNLDDALAAADWSGFAARRAEAEARGKLLGTAVVYYFERTGGGPQERAILDVRPEGKVRTAVGTQSTGQGHETVWAQVIHDKLGVSLDQVELLAGDSDLLETGGGTGGSRSLIMASRVFIQAADQIIEKGMDGAAELLEAAVGDIEYSVEEGGRYRIKGTDKSVTLFDVAGQMNGLQGEGGVDDRTATFPNGCHVAEMEVDPETGESCLTRYTIVDDFGVIVNPLMVEGQVHGGIAQGVGQAMGETMAWDPETAQPLSGSFMDYQMPRAADFPEFSFKLNEIPCTTNPLGVKGCGEAGCVGGIPAVSLAMQDALRSRGVKIATPPFTPQRVWKALQAA</sequence>
<organism evidence="4 5">
    <name type="scientific">Albimonas donghaensis</name>
    <dbReference type="NCBI Taxonomy" id="356660"/>
    <lineage>
        <taxon>Bacteria</taxon>
        <taxon>Pseudomonadati</taxon>
        <taxon>Pseudomonadota</taxon>
        <taxon>Alphaproteobacteria</taxon>
        <taxon>Rhodobacterales</taxon>
        <taxon>Paracoccaceae</taxon>
        <taxon>Albimonas</taxon>
    </lineage>
</organism>
<dbReference type="InterPro" id="IPR000674">
    <property type="entry name" value="Ald_Oxase/Xan_DH_a/b"/>
</dbReference>
<dbReference type="Pfam" id="PF01315">
    <property type="entry name" value="Ald_Xan_dh_C"/>
    <property type="match status" value="1"/>
</dbReference>
<gene>
    <name evidence="4" type="ORF">SAMN05444336_11018</name>
</gene>
<dbReference type="Gene3D" id="3.90.1170.50">
    <property type="entry name" value="Aldehyde oxidase/xanthine dehydrogenase, a/b hammerhead"/>
    <property type="match status" value="1"/>
</dbReference>
<dbReference type="InterPro" id="IPR008274">
    <property type="entry name" value="AldOxase/xan_DH_MoCoBD1"/>
</dbReference>
<accession>A0A1H3EGP3</accession>